<protein>
    <submittedName>
        <fullName evidence="6">ABC transporter ATP-binding protein</fullName>
    </submittedName>
</protein>
<dbReference type="InterPro" id="IPR017871">
    <property type="entry name" value="ABC_transporter-like_CS"/>
</dbReference>
<dbReference type="SUPFAM" id="SSF52540">
    <property type="entry name" value="P-loop containing nucleoside triphosphate hydrolases"/>
    <property type="match status" value="2"/>
</dbReference>
<proteinExistence type="inferred from homology"/>
<dbReference type="NCBIfam" id="NF007739">
    <property type="entry name" value="PRK10419.1"/>
    <property type="match status" value="2"/>
</dbReference>
<reference evidence="6 7" key="1">
    <citation type="submission" date="2017-03" db="EMBL/GenBank/DDBJ databases">
        <title>Whole genome sequence of Micromonospora wenchangensis, isolated from mangrove soil.</title>
        <authorList>
            <person name="Yang H."/>
        </authorList>
    </citation>
    <scope>NUCLEOTIDE SEQUENCE [LARGE SCALE GENOMIC DNA]</scope>
    <source>
        <strain evidence="6 7">CCTCC AA 2012002</strain>
    </source>
</reference>
<dbReference type="InterPro" id="IPR013563">
    <property type="entry name" value="Oligopep_ABC_C"/>
</dbReference>
<evidence type="ECO:0000313" key="6">
    <source>
        <dbReference type="EMBL" id="OWV01504.1"/>
    </source>
</evidence>
<name>A0A246RFI8_9ACTN</name>
<feature type="domain" description="ABC transporter" evidence="5">
    <location>
        <begin position="271"/>
        <end position="511"/>
    </location>
</feature>
<comment type="similarity">
    <text evidence="1">Belongs to the ABC transporter superfamily.</text>
</comment>
<dbReference type="GO" id="GO:0055085">
    <property type="term" value="P:transmembrane transport"/>
    <property type="evidence" value="ECO:0007669"/>
    <property type="project" value="UniProtKB-ARBA"/>
</dbReference>
<dbReference type="Pfam" id="PF08352">
    <property type="entry name" value="oligo_HPY"/>
    <property type="match status" value="2"/>
</dbReference>
<feature type="domain" description="ABC transporter" evidence="5">
    <location>
        <begin position="4"/>
        <end position="251"/>
    </location>
</feature>
<evidence type="ECO:0000256" key="2">
    <source>
        <dbReference type="ARBA" id="ARBA00022448"/>
    </source>
</evidence>
<dbReference type="InterPro" id="IPR003593">
    <property type="entry name" value="AAA+_ATPase"/>
</dbReference>
<dbReference type="EMBL" id="MZMV01000060">
    <property type="protein sequence ID" value="OWV01504.1"/>
    <property type="molecule type" value="Genomic_DNA"/>
</dbReference>
<dbReference type="InterPro" id="IPR027417">
    <property type="entry name" value="P-loop_NTPase"/>
</dbReference>
<dbReference type="PANTHER" id="PTHR43776">
    <property type="entry name" value="TRANSPORT ATP-BINDING PROTEIN"/>
    <property type="match status" value="1"/>
</dbReference>
<sequence>MLVVRDLSVTFGSGRHRVDAVRGISLTLRAGRCLAVVGESGSGKSVTARALLGLAGDHATVRAGALELDGTDLTRLGPRQWRRVRGRLIGLVPQAAMVALDPLRTVGREVAEPLRLHRAVPPADIGERVVELLTDTGVPEPRIRVRQRPGQLSGGQRQRVLIASAIACRPPLVIADEPTTALDVTVQAQILTLLDDLRRAGTAVLLISHDLAVVAQLADEIAVMRDGRIVEHGPAARVLTAPEHDYTRRLLDAVPGRGGPPAPPPSAPVVLRADGLVKTYPRPGRAAPLRAVDGVSLRLHAGETLGVVGESGSGKSTLARLVSAMVAPDAGSVELDGGPWHDLSERERRGRRTEIQTIYQDPLSSFDPRHTVEVILRHALQAGGERRRTVTDLLDLVGLEHGLARRRPALLSGGQQQRVAIARALAVRPRVIVCDEPVSALDVSVAAQVLRLLVGLQREHGLAYLFISHHLGVVREVSHRVLVLKDGRVVESGVTGEVLDAPSHPYTRSLLKAVPAMPPREAMR</sequence>
<keyword evidence="4 6" id="KW-0067">ATP-binding</keyword>
<dbReference type="NCBIfam" id="NF008453">
    <property type="entry name" value="PRK11308.1"/>
    <property type="match status" value="2"/>
</dbReference>
<comment type="caution">
    <text evidence="6">The sequence shown here is derived from an EMBL/GenBank/DDBJ whole genome shotgun (WGS) entry which is preliminary data.</text>
</comment>
<dbReference type="PROSITE" id="PS50893">
    <property type="entry name" value="ABC_TRANSPORTER_2"/>
    <property type="match status" value="2"/>
</dbReference>
<accession>A0A246RFI8</accession>
<dbReference type="SMART" id="SM00382">
    <property type="entry name" value="AAA"/>
    <property type="match status" value="2"/>
</dbReference>
<evidence type="ECO:0000313" key="7">
    <source>
        <dbReference type="Proteomes" id="UP000197174"/>
    </source>
</evidence>
<evidence type="ECO:0000256" key="3">
    <source>
        <dbReference type="ARBA" id="ARBA00022741"/>
    </source>
</evidence>
<dbReference type="Gene3D" id="3.40.50.300">
    <property type="entry name" value="P-loop containing nucleotide triphosphate hydrolases"/>
    <property type="match status" value="2"/>
</dbReference>
<gene>
    <name evidence="6" type="ORF">B5D80_26425</name>
</gene>
<keyword evidence="3" id="KW-0547">Nucleotide-binding</keyword>
<evidence type="ECO:0000259" key="5">
    <source>
        <dbReference type="PROSITE" id="PS50893"/>
    </source>
</evidence>
<dbReference type="PROSITE" id="PS00211">
    <property type="entry name" value="ABC_TRANSPORTER_1"/>
    <property type="match status" value="2"/>
</dbReference>
<dbReference type="GO" id="GO:0016887">
    <property type="term" value="F:ATP hydrolysis activity"/>
    <property type="evidence" value="ECO:0007669"/>
    <property type="project" value="InterPro"/>
</dbReference>
<dbReference type="Proteomes" id="UP000197174">
    <property type="component" value="Unassembled WGS sequence"/>
</dbReference>
<dbReference type="AlphaFoldDB" id="A0A246RFI8"/>
<organism evidence="6 7">
    <name type="scientific">Micromonospora wenchangensis</name>
    <dbReference type="NCBI Taxonomy" id="1185415"/>
    <lineage>
        <taxon>Bacteria</taxon>
        <taxon>Bacillati</taxon>
        <taxon>Actinomycetota</taxon>
        <taxon>Actinomycetes</taxon>
        <taxon>Micromonosporales</taxon>
        <taxon>Micromonosporaceae</taxon>
        <taxon>Micromonospora</taxon>
    </lineage>
</organism>
<dbReference type="Pfam" id="PF00005">
    <property type="entry name" value="ABC_tran"/>
    <property type="match status" value="2"/>
</dbReference>
<evidence type="ECO:0000256" key="4">
    <source>
        <dbReference type="ARBA" id="ARBA00022840"/>
    </source>
</evidence>
<dbReference type="PANTHER" id="PTHR43776:SF7">
    <property type="entry name" value="D,D-DIPEPTIDE TRANSPORT ATP-BINDING PROTEIN DDPF-RELATED"/>
    <property type="match status" value="1"/>
</dbReference>
<dbReference type="InterPro" id="IPR003439">
    <property type="entry name" value="ABC_transporter-like_ATP-bd"/>
</dbReference>
<keyword evidence="7" id="KW-1185">Reference proteome</keyword>
<dbReference type="CDD" id="cd03257">
    <property type="entry name" value="ABC_NikE_OppD_transporters"/>
    <property type="match status" value="2"/>
</dbReference>
<evidence type="ECO:0000256" key="1">
    <source>
        <dbReference type="ARBA" id="ARBA00005417"/>
    </source>
</evidence>
<keyword evidence="2" id="KW-0813">Transport</keyword>
<dbReference type="InterPro" id="IPR050319">
    <property type="entry name" value="ABC_transp_ATP-bind"/>
</dbReference>
<dbReference type="GO" id="GO:0005524">
    <property type="term" value="F:ATP binding"/>
    <property type="evidence" value="ECO:0007669"/>
    <property type="project" value="UniProtKB-KW"/>
</dbReference>
<dbReference type="GO" id="GO:0015833">
    <property type="term" value="P:peptide transport"/>
    <property type="evidence" value="ECO:0007669"/>
    <property type="project" value="InterPro"/>
</dbReference>